<evidence type="ECO:0000259" key="10">
    <source>
        <dbReference type="PROSITE" id="PS51171"/>
    </source>
</evidence>
<dbReference type="KEGG" id="dca:Desca_0956"/>
<evidence type="ECO:0000313" key="12">
    <source>
        <dbReference type="EMBL" id="AEF93832.1"/>
    </source>
</evidence>
<reference evidence="12 13" key="1">
    <citation type="submission" date="2011-05" db="EMBL/GenBank/DDBJ databases">
        <title>Complete sequence of Desulfotomaculum carboxydivorans CO-1-SRB.</title>
        <authorList>
            <consortium name="US DOE Joint Genome Institute"/>
            <person name="Lucas S."/>
            <person name="Han J."/>
            <person name="Lapidus A."/>
            <person name="Cheng J.-F."/>
            <person name="Goodwin L."/>
            <person name="Pitluck S."/>
            <person name="Peters L."/>
            <person name="Mikhailova N."/>
            <person name="Lu M."/>
            <person name="Han C."/>
            <person name="Tapia R."/>
            <person name="Land M."/>
            <person name="Hauser L."/>
            <person name="Kyrpides N."/>
            <person name="Ivanova N."/>
            <person name="Pagani I."/>
            <person name="Stams A."/>
            <person name="Plugge C."/>
            <person name="Muyzer G."/>
            <person name="Kuever J."/>
            <person name="Parshina S."/>
            <person name="Ivanova A."/>
            <person name="Nazina T."/>
            <person name="Woyke T."/>
        </authorList>
    </citation>
    <scope>NUCLEOTIDE SEQUENCE [LARGE SCALE GENOMIC DNA]</scope>
    <source>
        <strain evidence="13">DSM 14880 / VKM B-2319 / CO-1-SRB</strain>
    </source>
</reference>
<dbReference type="PANTHER" id="PTHR21022">
    <property type="entry name" value="PREPHENATE DEHYDRATASE P PROTEIN"/>
    <property type="match status" value="1"/>
</dbReference>
<dbReference type="Gene3D" id="3.30.70.260">
    <property type="match status" value="1"/>
</dbReference>
<evidence type="ECO:0000256" key="7">
    <source>
        <dbReference type="ARBA" id="ARBA00023239"/>
    </source>
</evidence>
<dbReference type="STRING" id="868595.Desca_0956"/>
<dbReference type="GO" id="GO:0046417">
    <property type="term" value="P:chorismate metabolic process"/>
    <property type="evidence" value="ECO:0007669"/>
    <property type="project" value="InterPro"/>
</dbReference>
<dbReference type="InterPro" id="IPR002701">
    <property type="entry name" value="CM_II_prokaryot"/>
</dbReference>
<dbReference type="Pfam" id="PF01817">
    <property type="entry name" value="CM_2"/>
    <property type="match status" value="1"/>
</dbReference>
<dbReference type="CDD" id="cd04905">
    <property type="entry name" value="ACT_CM-PDT"/>
    <property type="match status" value="1"/>
</dbReference>
<gene>
    <name evidence="12" type="ordered locus">Desca_0956</name>
</gene>
<dbReference type="InterPro" id="IPR045865">
    <property type="entry name" value="ACT-like_dom_sf"/>
</dbReference>
<dbReference type="GO" id="GO:0004106">
    <property type="term" value="F:chorismate mutase activity"/>
    <property type="evidence" value="ECO:0007669"/>
    <property type="project" value="InterPro"/>
</dbReference>
<dbReference type="SMART" id="SM00830">
    <property type="entry name" value="CM_2"/>
    <property type="match status" value="1"/>
</dbReference>
<comment type="pathway">
    <text evidence="1">Amino-acid biosynthesis; L-phenylalanine biosynthesis; phenylpyruvate from prephenate: step 1/1.</text>
</comment>
<feature type="domain" description="ACT" evidence="11">
    <location>
        <begin position="200"/>
        <end position="277"/>
    </location>
</feature>
<evidence type="ECO:0000256" key="5">
    <source>
        <dbReference type="ARBA" id="ARBA00023141"/>
    </source>
</evidence>
<dbReference type="SUPFAM" id="SSF48600">
    <property type="entry name" value="Chorismate mutase II"/>
    <property type="match status" value="1"/>
</dbReference>
<evidence type="ECO:0000256" key="3">
    <source>
        <dbReference type="ARBA" id="ARBA00021872"/>
    </source>
</evidence>
<dbReference type="GO" id="GO:0009094">
    <property type="term" value="P:L-phenylalanine biosynthetic process"/>
    <property type="evidence" value="ECO:0007669"/>
    <property type="project" value="UniProtKB-UniPathway"/>
</dbReference>
<dbReference type="SUPFAM" id="SSF53850">
    <property type="entry name" value="Periplasmic binding protein-like II"/>
    <property type="match status" value="1"/>
</dbReference>
<dbReference type="InterPro" id="IPR018528">
    <property type="entry name" value="Preph_deHydtase_CS"/>
</dbReference>
<evidence type="ECO:0000256" key="2">
    <source>
        <dbReference type="ARBA" id="ARBA00013147"/>
    </source>
</evidence>
<keyword evidence="7 12" id="KW-0456">Lyase</keyword>
<feature type="domain" description="Prephenate dehydratase" evidence="10">
    <location>
        <begin position="3"/>
        <end position="182"/>
    </location>
</feature>
<dbReference type="PROSITE" id="PS51171">
    <property type="entry name" value="PREPHENATE_DEHYDR_3"/>
    <property type="match status" value="1"/>
</dbReference>
<dbReference type="Gene3D" id="1.20.59.10">
    <property type="entry name" value="Chorismate mutase"/>
    <property type="match status" value="1"/>
</dbReference>
<dbReference type="NCBIfam" id="NF008865">
    <property type="entry name" value="PRK11898.1"/>
    <property type="match status" value="1"/>
</dbReference>
<name>F6B9Y4_DESCC</name>
<dbReference type="FunFam" id="3.40.190.10:FF:000034">
    <property type="entry name" value="Chorismate mutase/prephenate dehydratase"/>
    <property type="match status" value="1"/>
</dbReference>
<dbReference type="PROSITE" id="PS00857">
    <property type="entry name" value="PREPHENATE_DEHYDR_1"/>
    <property type="match status" value="1"/>
</dbReference>
<keyword evidence="6" id="KW-0584">Phenylalanine biosynthesis</keyword>
<dbReference type="InterPro" id="IPR036263">
    <property type="entry name" value="Chorismate_II_sf"/>
</dbReference>
<dbReference type="PROSITE" id="PS51168">
    <property type="entry name" value="CHORISMATE_MUT_2"/>
    <property type="match status" value="1"/>
</dbReference>
<feature type="domain" description="Chorismate mutase" evidence="9">
    <location>
        <begin position="288"/>
        <end position="378"/>
    </location>
</feature>
<dbReference type="FunFam" id="3.30.70.260:FF:000012">
    <property type="entry name" value="Prephenate dehydratase"/>
    <property type="match status" value="1"/>
</dbReference>
<evidence type="ECO:0000256" key="6">
    <source>
        <dbReference type="ARBA" id="ARBA00023222"/>
    </source>
</evidence>
<keyword evidence="13" id="KW-1185">Reference proteome</keyword>
<dbReference type="Pfam" id="PF00800">
    <property type="entry name" value="PDT"/>
    <property type="match status" value="1"/>
</dbReference>
<dbReference type="RefSeq" id="WP_013809945.1">
    <property type="nucleotide sequence ID" value="NC_015565.1"/>
</dbReference>
<organism evidence="12 13">
    <name type="scientific">Desulfotomaculum nigrificans (strain DSM 14880 / VKM B-2319 / CO-1-SRB)</name>
    <name type="common">Desulfotomaculum carboxydivorans</name>
    <dbReference type="NCBI Taxonomy" id="868595"/>
    <lineage>
        <taxon>Bacteria</taxon>
        <taxon>Bacillati</taxon>
        <taxon>Bacillota</taxon>
        <taxon>Clostridia</taxon>
        <taxon>Eubacteriales</taxon>
        <taxon>Desulfotomaculaceae</taxon>
        <taxon>Desulfotomaculum</taxon>
    </lineage>
</organism>
<dbReference type="EMBL" id="CP002736">
    <property type="protein sequence ID" value="AEF93832.1"/>
    <property type="molecule type" value="Genomic_DNA"/>
</dbReference>
<dbReference type="GO" id="GO:0004664">
    <property type="term" value="F:prephenate dehydratase activity"/>
    <property type="evidence" value="ECO:0007669"/>
    <property type="project" value="UniProtKB-EC"/>
</dbReference>
<dbReference type="UniPathway" id="UPA00121">
    <property type="reaction ID" value="UER00345"/>
</dbReference>
<dbReference type="Pfam" id="PF01842">
    <property type="entry name" value="ACT"/>
    <property type="match status" value="1"/>
</dbReference>
<dbReference type="AlphaFoldDB" id="F6B9Y4"/>
<dbReference type="eggNOG" id="COG0077">
    <property type="taxonomic scope" value="Bacteria"/>
</dbReference>
<keyword evidence="5" id="KW-0057">Aromatic amino acid biosynthesis</keyword>
<keyword evidence="4" id="KW-0028">Amino-acid biosynthesis</keyword>
<evidence type="ECO:0000259" key="9">
    <source>
        <dbReference type="PROSITE" id="PS51168"/>
    </source>
</evidence>
<dbReference type="GO" id="GO:0005737">
    <property type="term" value="C:cytoplasm"/>
    <property type="evidence" value="ECO:0007669"/>
    <property type="project" value="TreeGrafter"/>
</dbReference>
<evidence type="ECO:0000256" key="8">
    <source>
        <dbReference type="ARBA" id="ARBA00047848"/>
    </source>
</evidence>
<dbReference type="Gene3D" id="3.40.190.10">
    <property type="entry name" value="Periplasmic binding protein-like II"/>
    <property type="match status" value="2"/>
</dbReference>
<dbReference type="HOGENOM" id="CLU_035008_0_2_9"/>
<dbReference type="PANTHER" id="PTHR21022:SF19">
    <property type="entry name" value="PREPHENATE DEHYDRATASE-RELATED"/>
    <property type="match status" value="1"/>
</dbReference>
<dbReference type="PROSITE" id="PS51671">
    <property type="entry name" value="ACT"/>
    <property type="match status" value="1"/>
</dbReference>
<dbReference type="InterPro" id="IPR001086">
    <property type="entry name" value="Preph_deHydtase"/>
</dbReference>
<proteinExistence type="predicted"/>
<accession>F6B9Y4</accession>
<evidence type="ECO:0000256" key="4">
    <source>
        <dbReference type="ARBA" id="ARBA00022605"/>
    </source>
</evidence>
<dbReference type="InterPro" id="IPR036979">
    <property type="entry name" value="CM_dom_sf"/>
</dbReference>
<protein>
    <recommendedName>
        <fullName evidence="3">Prephenate dehydratase</fullName>
        <ecNumber evidence="2">4.2.1.51</ecNumber>
    </recommendedName>
</protein>
<evidence type="ECO:0000313" key="13">
    <source>
        <dbReference type="Proteomes" id="UP000009226"/>
    </source>
</evidence>
<sequence>MRRIAYLGPQGTFSEQAAKKFLGEEQAEMFPCRTLYEVCRGVADGTYTQGVLPLENLLEGSVNPVLDLLLDFPLISIQAEIMLPVVHHLLARTDSTFSDIRTVLSHPQALAQCRGYLNRELPGAELVPVESTARAAQQVAKGSKDMAAIGSLATAAHYQLQVLARDIQDRPNNCTRFVVVGLGHAPDQNASYKNVRYKTSLVISMIDRPGALYSILKEFSRQGINLTRIESRPAKTYLGEYIFFIDLEGHTQQPELKEALPKVAALCQTIRILGCYPACSLSTCFNYSRTEESLDQLRADIDIIDRQVIELLGKRLQLVRKIGKLKKNPACVRDPGREAQVISRIRRLAFDYGISEDVIESVYRILMDHFVDIQIKQITS</sequence>
<dbReference type="PROSITE" id="PS00858">
    <property type="entry name" value="PREPHENATE_DEHYDR_2"/>
    <property type="match status" value="1"/>
</dbReference>
<evidence type="ECO:0000256" key="1">
    <source>
        <dbReference type="ARBA" id="ARBA00004741"/>
    </source>
</evidence>
<evidence type="ECO:0000259" key="11">
    <source>
        <dbReference type="PROSITE" id="PS51671"/>
    </source>
</evidence>
<comment type="catalytic activity">
    <reaction evidence="8">
        <text>prephenate + H(+) = 3-phenylpyruvate + CO2 + H2O</text>
        <dbReference type="Rhea" id="RHEA:21648"/>
        <dbReference type="ChEBI" id="CHEBI:15377"/>
        <dbReference type="ChEBI" id="CHEBI:15378"/>
        <dbReference type="ChEBI" id="CHEBI:16526"/>
        <dbReference type="ChEBI" id="CHEBI:18005"/>
        <dbReference type="ChEBI" id="CHEBI:29934"/>
        <dbReference type="EC" id="4.2.1.51"/>
    </reaction>
</comment>
<dbReference type="InterPro" id="IPR002912">
    <property type="entry name" value="ACT_dom"/>
</dbReference>
<dbReference type="EC" id="4.2.1.51" evidence="2"/>
<dbReference type="CDD" id="cd13633">
    <property type="entry name" value="PBP2_Sa-PDT_like"/>
    <property type="match status" value="1"/>
</dbReference>
<dbReference type="Proteomes" id="UP000009226">
    <property type="component" value="Chromosome"/>
</dbReference>
<dbReference type="SUPFAM" id="SSF55021">
    <property type="entry name" value="ACT-like"/>
    <property type="match status" value="1"/>
</dbReference>